<evidence type="ECO:0000313" key="4">
    <source>
        <dbReference type="EMBL" id="HIZ18452.1"/>
    </source>
</evidence>
<sequence length="198" mass="21401">MNERELVELVAASRSYRRFDEGRPVEEGLLRSLVDAARLAPTANNTQLLRFHLSTGAEALEVMSHHRWAGLLKDWDGPEAGERPTAYVTIAGPAGTRTNALRNQDAGIAAQTIMLAARAAGLVGCMVASFDAGLAAALGLDEKDLEPLLVCALGYPAPDERVVVEGAGPERGLAYWRERRDDAWVHHVPKLGLDDLLV</sequence>
<dbReference type="AlphaFoldDB" id="A0A9D2IQ82"/>
<dbReference type="GO" id="GO:0016491">
    <property type="term" value="F:oxidoreductase activity"/>
    <property type="evidence" value="ECO:0007669"/>
    <property type="project" value="UniProtKB-KW"/>
</dbReference>
<organism evidence="4 5">
    <name type="scientific">Candidatus Olsenella stercoravium</name>
    <dbReference type="NCBI Taxonomy" id="2838713"/>
    <lineage>
        <taxon>Bacteria</taxon>
        <taxon>Bacillati</taxon>
        <taxon>Actinomycetota</taxon>
        <taxon>Coriobacteriia</taxon>
        <taxon>Coriobacteriales</taxon>
        <taxon>Atopobiaceae</taxon>
        <taxon>Olsenella</taxon>
    </lineage>
</organism>
<evidence type="ECO:0000259" key="3">
    <source>
        <dbReference type="Pfam" id="PF00881"/>
    </source>
</evidence>
<dbReference type="InterPro" id="IPR000415">
    <property type="entry name" value="Nitroreductase-like"/>
</dbReference>
<dbReference type="PANTHER" id="PTHR43673:SF10">
    <property type="entry name" value="NADH DEHYDROGENASE_NAD(P)H NITROREDUCTASE XCC3605-RELATED"/>
    <property type="match status" value="1"/>
</dbReference>
<dbReference type="SUPFAM" id="SSF55469">
    <property type="entry name" value="FMN-dependent nitroreductase-like"/>
    <property type="match status" value="1"/>
</dbReference>
<evidence type="ECO:0000313" key="5">
    <source>
        <dbReference type="Proteomes" id="UP000824029"/>
    </source>
</evidence>
<evidence type="ECO:0000256" key="2">
    <source>
        <dbReference type="ARBA" id="ARBA00023002"/>
    </source>
</evidence>
<dbReference type="Gene3D" id="2.20.180.10">
    <property type="entry name" value="putative fmn-dependent nitroreductase like domains"/>
    <property type="match status" value="1"/>
</dbReference>
<dbReference type="PANTHER" id="PTHR43673">
    <property type="entry name" value="NAD(P)H NITROREDUCTASE YDGI-RELATED"/>
    <property type="match status" value="1"/>
</dbReference>
<dbReference type="InterPro" id="IPR029479">
    <property type="entry name" value="Nitroreductase"/>
</dbReference>
<dbReference type="InterPro" id="IPR023312">
    <property type="entry name" value="Put_nitroreductase_C_bac"/>
</dbReference>
<feature type="domain" description="Nitroreductase" evidence="3">
    <location>
        <begin position="14"/>
        <end position="155"/>
    </location>
</feature>
<dbReference type="Pfam" id="PF00881">
    <property type="entry name" value="Nitroreductase"/>
    <property type="match status" value="1"/>
</dbReference>
<reference evidence="4" key="2">
    <citation type="submission" date="2021-04" db="EMBL/GenBank/DDBJ databases">
        <authorList>
            <person name="Gilroy R."/>
        </authorList>
    </citation>
    <scope>NUCLEOTIDE SEQUENCE</scope>
    <source>
        <strain evidence="4">ChiHecolR3B27-1887</strain>
    </source>
</reference>
<evidence type="ECO:0000256" key="1">
    <source>
        <dbReference type="ARBA" id="ARBA00007118"/>
    </source>
</evidence>
<accession>A0A9D2IQ82</accession>
<comment type="caution">
    <text evidence="4">The sequence shown here is derived from an EMBL/GenBank/DDBJ whole genome shotgun (WGS) entry which is preliminary data.</text>
</comment>
<dbReference type="EMBL" id="DXBZ01000095">
    <property type="protein sequence ID" value="HIZ18452.1"/>
    <property type="molecule type" value="Genomic_DNA"/>
</dbReference>
<reference evidence="4" key="1">
    <citation type="journal article" date="2021" name="PeerJ">
        <title>Extensive microbial diversity within the chicken gut microbiome revealed by metagenomics and culture.</title>
        <authorList>
            <person name="Gilroy R."/>
            <person name="Ravi A."/>
            <person name="Getino M."/>
            <person name="Pursley I."/>
            <person name="Horton D.L."/>
            <person name="Alikhan N.F."/>
            <person name="Baker D."/>
            <person name="Gharbi K."/>
            <person name="Hall N."/>
            <person name="Watson M."/>
            <person name="Adriaenssens E.M."/>
            <person name="Foster-Nyarko E."/>
            <person name="Jarju S."/>
            <person name="Secka A."/>
            <person name="Antonio M."/>
            <person name="Oren A."/>
            <person name="Chaudhuri R.R."/>
            <person name="La Ragione R."/>
            <person name="Hildebrand F."/>
            <person name="Pallen M.J."/>
        </authorList>
    </citation>
    <scope>NUCLEOTIDE SEQUENCE</scope>
    <source>
        <strain evidence="4">ChiHecolR3B27-1887</strain>
    </source>
</reference>
<keyword evidence="2" id="KW-0560">Oxidoreductase</keyword>
<comment type="similarity">
    <text evidence="1">Belongs to the nitroreductase family.</text>
</comment>
<name>A0A9D2IQ82_9ACTN</name>
<gene>
    <name evidence="4" type="ORF">IAA22_05035</name>
</gene>
<protein>
    <submittedName>
        <fullName evidence="4">Nitroreductase family protein</fullName>
    </submittedName>
</protein>
<dbReference type="Gene3D" id="3.40.109.10">
    <property type="entry name" value="NADH Oxidase"/>
    <property type="match status" value="1"/>
</dbReference>
<dbReference type="CDD" id="cd02062">
    <property type="entry name" value="Nitro_FMN_reductase"/>
    <property type="match status" value="1"/>
</dbReference>
<dbReference type="Proteomes" id="UP000824029">
    <property type="component" value="Unassembled WGS sequence"/>
</dbReference>
<proteinExistence type="inferred from homology"/>